<evidence type="ECO:0000256" key="2">
    <source>
        <dbReference type="ARBA" id="ARBA00004861"/>
    </source>
</evidence>
<feature type="active site" description="For OMPdecase activity" evidence="10">
    <location>
        <position position="58"/>
    </location>
</feature>
<name>A0A653ICD0_9BACL</name>
<evidence type="ECO:0000313" key="15">
    <source>
        <dbReference type="Proteomes" id="UP000439752"/>
    </source>
</evidence>
<feature type="binding site" evidence="9 11">
    <location>
        <position position="208"/>
    </location>
    <ligand>
        <name>substrate</name>
    </ligand>
</feature>
<feature type="active site" description="For OMPdecase activity" evidence="10">
    <location>
        <position position="63"/>
    </location>
</feature>
<feature type="active site" description="Proton donor" evidence="9">
    <location>
        <position position="60"/>
    </location>
</feature>
<evidence type="ECO:0000256" key="1">
    <source>
        <dbReference type="ARBA" id="ARBA00002356"/>
    </source>
</evidence>
<dbReference type="GO" id="GO:0004590">
    <property type="term" value="F:orotidine-5'-phosphate decarboxylase activity"/>
    <property type="evidence" value="ECO:0007669"/>
    <property type="project" value="UniProtKB-UniRule"/>
</dbReference>
<keyword evidence="5 9" id="KW-0665">Pyrimidine biosynthesis</keyword>
<dbReference type="PROSITE" id="PS00156">
    <property type="entry name" value="OMPDECASE"/>
    <property type="match status" value="1"/>
</dbReference>
<dbReference type="EMBL" id="CABWKQ010000023">
    <property type="protein sequence ID" value="VWX36832.1"/>
    <property type="molecule type" value="Genomic_DNA"/>
</dbReference>
<dbReference type="FunFam" id="3.20.20.70:FF:000015">
    <property type="entry name" value="Orotidine 5'-phosphate decarboxylase"/>
    <property type="match status" value="1"/>
</dbReference>
<evidence type="ECO:0000256" key="11">
    <source>
        <dbReference type="PIRSR" id="PIRSR614732-2"/>
    </source>
</evidence>
<evidence type="ECO:0000256" key="7">
    <source>
        <dbReference type="ARBA" id="ARBA00049157"/>
    </source>
</evidence>
<accession>A0A653ICD0</accession>
<dbReference type="CDD" id="cd04725">
    <property type="entry name" value="OMP_decarboxylase_like"/>
    <property type="match status" value="1"/>
</dbReference>
<dbReference type="GO" id="GO:0006207">
    <property type="term" value="P:'de novo' pyrimidine nucleobase biosynthetic process"/>
    <property type="evidence" value="ECO:0007669"/>
    <property type="project" value="InterPro"/>
</dbReference>
<evidence type="ECO:0000256" key="8">
    <source>
        <dbReference type="ARBA" id="ARBA00061012"/>
    </source>
</evidence>
<dbReference type="UniPathway" id="UPA00070">
    <property type="reaction ID" value="UER00120"/>
</dbReference>
<feature type="binding site" evidence="9 11">
    <location>
        <position position="187"/>
    </location>
    <ligand>
        <name>substrate</name>
    </ligand>
</feature>
<dbReference type="InterPro" id="IPR018089">
    <property type="entry name" value="OMPdecase_AS"/>
</dbReference>
<sequence length="232" mass="25258">MGQLYIALDFPSGLHVTRFLEKFGPVRPAIKVGMELYYAEGPAFVRQLVERGHAVFLDLKVHDIPETARRTLRVIGQLGVELTNVHAAGGLEMMRAAREGLNESAVNTRLIAVTQLTSTDQAMVEQLLIREPLEAVVVAYTQLAEQAGLDGVVCSALDVEKIKPSCRDGFQLVTPGIRPAGTAAHDQKRIATVEFARDAGATDLVIGRAITQADDPAAMYEDLLAQWKGIRQ</sequence>
<dbReference type="InterPro" id="IPR013785">
    <property type="entry name" value="Aldolase_TIM"/>
</dbReference>
<dbReference type="NCBIfam" id="NF001273">
    <property type="entry name" value="PRK00230.1"/>
    <property type="match status" value="1"/>
</dbReference>
<dbReference type="PANTHER" id="PTHR32119">
    <property type="entry name" value="OROTIDINE 5'-PHOSPHATE DECARBOXYLASE"/>
    <property type="match status" value="1"/>
</dbReference>
<evidence type="ECO:0000256" key="5">
    <source>
        <dbReference type="ARBA" id="ARBA00022975"/>
    </source>
</evidence>
<dbReference type="InterPro" id="IPR047596">
    <property type="entry name" value="OMPdecase_bac"/>
</dbReference>
<dbReference type="HAMAP" id="MF_01200_B">
    <property type="entry name" value="OMPdecase_type1_B"/>
    <property type="match status" value="1"/>
</dbReference>
<dbReference type="GO" id="GO:0044205">
    <property type="term" value="P:'de novo' UMP biosynthetic process"/>
    <property type="evidence" value="ECO:0007669"/>
    <property type="project" value="UniProtKB-UniRule"/>
</dbReference>
<feature type="active site" description="For OMPdecase activity" evidence="10">
    <location>
        <position position="60"/>
    </location>
</feature>
<evidence type="ECO:0000256" key="10">
    <source>
        <dbReference type="PIRSR" id="PIRSR614732-1"/>
    </source>
</evidence>
<evidence type="ECO:0000259" key="13">
    <source>
        <dbReference type="SMART" id="SM00934"/>
    </source>
</evidence>
<comment type="similarity">
    <text evidence="8 9">Belongs to the OMP decarboxylase family. Type 1 subfamily.</text>
</comment>
<evidence type="ECO:0000256" key="6">
    <source>
        <dbReference type="ARBA" id="ARBA00023239"/>
    </source>
</evidence>
<dbReference type="Proteomes" id="UP000439752">
    <property type="component" value="Unassembled WGS sequence"/>
</dbReference>
<protein>
    <recommendedName>
        <fullName evidence="9">Orotidine 5'-phosphate decarboxylase</fullName>
        <ecNumber evidence="9">4.1.1.23</ecNumber>
    </recommendedName>
    <alternativeName>
        <fullName evidence="9">OMP decarboxylase</fullName>
        <shortName evidence="9">OMPDCase</shortName>
        <shortName evidence="9">OMPdecase</shortName>
    </alternativeName>
</protein>
<dbReference type="SUPFAM" id="SSF51366">
    <property type="entry name" value="Ribulose-phoshate binding barrel"/>
    <property type="match status" value="1"/>
</dbReference>
<dbReference type="EC" id="4.1.1.23" evidence="9"/>
<evidence type="ECO:0000256" key="3">
    <source>
        <dbReference type="ARBA" id="ARBA00011738"/>
    </source>
</evidence>
<dbReference type="Pfam" id="PF00215">
    <property type="entry name" value="OMPdecase"/>
    <property type="match status" value="1"/>
</dbReference>
<feature type="binding site" evidence="9">
    <location>
        <begin position="58"/>
        <end position="67"/>
    </location>
    <ligand>
        <name>substrate</name>
    </ligand>
</feature>
<evidence type="ECO:0000256" key="12">
    <source>
        <dbReference type="RuleBase" id="RU000512"/>
    </source>
</evidence>
<dbReference type="InterPro" id="IPR001754">
    <property type="entry name" value="OMPdeCOase_dom"/>
</dbReference>
<dbReference type="GO" id="GO:0005829">
    <property type="term" value="C:cytosol"/>
    <property type="evidence" value="ECO:0007669"/>
    <property type="project" value="TreeGrafter"/>
</dbReference>
<dbReference type="InterPro" id="IPR011060">
    <property type="entry name" value="RibuloseP-bd_barrel"/>
</dbReference>
<feature type="binding site" evidence="9 11">
    <location>
        <position position="207"/>
    </location>
    <ligand>
        <name>substrate</name>
    </ligand>
</feature>
<proteinExistence type="inferred from homology"/>
<gene>
    <name evidence="9 14" type="primary">pyrF</name>
    <name evidence="14" type="ORF">EXIGUO9Y_30065</name>
</gene>
<keyword evidence="6 9" id="KW-0456">Lyase</keyword>
<dbReference type="PANTHER" id="PTHR32119:SF2">
    <property type="entry name" value="OROTIDINE 5'-PHOSPHATE DECARBOXYLASE"/>
    <property type="match status" value="1"/>
</dbReference>
<dbReference type="AlphaFoldDB" id="A0A653ICD0"/>
<dbReference type="Gene3D" id="3.20.20.70">
    <property type="entry name" value="Aldolase class I"/>
    <property type="match status" value="1"/>
</dbReference>
<dbReference type="SMART" id="SM00934">
    <property type="entry name" value="OMPdecase"/>
    <property type="match status" value="1"/>
</dbReference>
<reference evidence="14 15" key="1">
    <citation type="submission" date="2019-10" db="EMBL/GenBank/DDBJ databases">
        <authorList>
            <person name="Karimi E."/>
        </authorList>
    </citation>
    <scope>NUCLEOTIDE SEQUENCE [LARGE SCALE GENOMIC DNA]</scope>
    <source>
        <strain evidence="14">Exiguobacterium sp. 9Y</strain>
    </source>
</reference>
<comment type="catalytic activity">
    <reaction evidence="7 9 12">
        <text>orotidine 5'-phosphate + H(+) = UMP + CO2</text>
        <dbReference type="Rhea" id="RHEA:11596"/>
        <dbReference type="ChEBI" id="CHEBI:15378"/>
        <dbReference type="ChEBI" id="CHEBI:16526"/>
        <dbReference type="ChEBI" id="CHEBI:57538"/>
        <dbReference type="ChEBI" id="CHEBI:57865"/>
        <dbReference type="EC" id="4.1.1.23"/>
    </reaction>
</comment>
<feature type="binding site" evidence="9 11">
    <location>
        <position position="9"/>
    </location>
    <ligand>
        <name>substrate</name>
    </ligand>
</feature>
<feature type="binding site" evidence="9 11">
    <location>
        <position position="31"/>
    </location>
    <ligand>
        <name>substrate</name>
    </ligand>
</feature>
<dbReference type="RefSeq" id="WP_159172387.1">
    <property type="nucleotide sequence ID" value="NZ_LR732308.1"/>
</dbReference>
<feature type="domain" description="Orotidine 5'-phosphate decarboxylase" evidence="13">
    <location>
        <begin position="3"/>
        <end position="223"/>
    </location>
</feature>
<evidence type="ECO:0000256" key="4">
    <source>
        <dbReference type="ARBA" id="ARBA00022793"/>
    </source>
</evidence>
<comment type="function">
    <text evidence="1 9">Catalyzes the decarboxylation of orotidine 5'-monophosphate (OMP) to uridine 5'-monophosphate (UMP).</text>
</comment>
<keyword evidence="15" id="KW-1185">Reference proteome</keyword>
<dbReference type="InterPro" id="IPR014732">
    <property type="entry name" value="OMPdecase"/>
</dbReference>
<feature type="binding site" evidence="9 11">
    <location>
        <position position="178"/>
    </location>
    <ligand>
        <name>substrate</name>
    </ligand>
</feature>
<comment type="subunit">
    <text evidence="3 9">Homodimer.</text>
</comment>
<keyword evidence="4 9" id="KW-0210">Decarboxylase</keyword>
<comment type="pathway">
    <text evidence="2 9 12">Pyrimidine metabolism; UMP biosynthesis via de novo pathway; UMP from orotate: step 2/2.</text>
</comment>
<evidence type="ECO:0000256" key="9">
    <source>
        <dbReference type="HAMAP-Rule" id="MF_01200"/>
    </source>
</evidence>
<evidence type="ECO:0000313" key="14">
    <source>
        <dbReference type="EMBL" id="VWX36832.1"/>
    </source>
</evidence>
<feature type="binding site" evidence="9 11">
    <location>
        <position position="117"/>
    </location>
    <ligand>
        <name>substrate</name>
    </ligand>
</feature>
<dbReference type="NCBIfam" id="TIGR01740">
    <property type="entry name" value="pyrF"/>
    <property type="match status" value="1"/>
</dbReference>
<organism evidence="14 15">
    <name type="scientific">Exiguobacterium oxidotolerans</name>
    <dbReference type="NCBI Taxonomy" id="223958"/>
    <lineage>
        <taxon>Bacteria</taxon>
        <taxon>Bacillati</taxon>
        <taxon>Bacillota</taxon>
        <taxon>Bacilli</taxon>
        <taxon>Bacillales</taxon>
        <taxon>Bacillales Family XII. Incertae Sedis</taxon>
        <taxon>Exiguobacterium</taxon>
    </lineage>
</organism>